<accession>A0A517ZAQ7</accession>
<proteinExistence type="predicted"/>
<name>A0A517ZAQ7_9PLAN</name>
<organism evidence="1 2">
    <name type="scientific">Maioricimonas rarisocia</name>
    <dbReference type="NCBI Taxonomy" id="2528026"/>
    <lineage>
        <taxon>Bacteria</taxon>
        <taxon>Pseudomonadati</taxon>
        <taxon>Planctomycetota</taxon>
        <taxon>Planctomycetia</taxon>
        <taxon>Planctomycetales</taxon>
        <taxon>Planctomycetaceae</taxon>
        <taxon>Maioricimonas</taxon>
    </lineage>
</organism>
<gene>
    <name evidence="1" type="ORF">Mal4_39410</name>
</gene>
<dbReference type="RefSeq" id="WP_145370764.1">
    <property type="nucleotide sequence ID" value="NZ_CP036275.1"/>
</dbReference>
<evidence type="ECO:0000313" key="1">
    <source>
        <dbReference type="EMBL" id="QDU39595.1"/>
    </source>
</evidence>
<dbReference type="AlphaFoldDB" id="A0A517ZAQ7"/>
<sequence length="129" mass="14059">MASIDVLVESEYSDDFLSAAVATVLQISREEVVVIHDLSEYPHTDGSQVVCNVQRFDEGFSQSVSCDCQHDFDGDQFVRGIAAALKTRCLVPASDPNPYAMRLFTANGEVADVFVDASALDYKGVYIIA</sequence>
<evidence type="ECO:0000313" key="2">
    <source>
        <dbReference type="Proteomes" id="UP000320496"/>
    </source>
</evidence>
<dbReference type="EMBL" id="CP036275">
    <property type="protein sequence ID" value="QDU39595.1"/>
    <property type="molecule type" value="Genomic_DNA"/>
</dbReference>
<dbReference type="KEGG" id="mri:Mal4_39410"/>
<dbReference type="Proteomes" id="UP000320496">
    <property type="component" value="Chromosome"/>
</dbReference>
<protein>
    <submittedName>
        <fullName evidence="1">Uncharacterized protein</fullName>
    </submittedName>
</protein>
<reference evidence="1 2" key="1">
    <citation type="submission" date="2019-02" db="EMBL/GenBank/DDBJ databases">
        <title>Deep-cultivation of Planctomycetes and their phenomic and genomic characterization uncovers novel biology.</title>
        <authorList>
            <person name="Wiegand S."/>
            <person name="Jogler M."/>
            <person name="Boedeker C."/>
            <person name="Pinto D."/>
            <person name="Vollmers J."/>
            <person name="Rivas-Marin E."/>
            <person name="Kohn T."/>
            <person name="Peeters S.H."/>
            <person name="Heuer A."/>
            <person name="Rast P."/>
            <person name="Oberbeckmann S."/>
            <person name="Bunk B."/>
            <person name="Jeske O."/>
            <person name="Meyerdierks A."/>
            <person name="Storesund J.E."/>
            <person name="Kallscheuer N."/>
            <person name="Luecker S."/>
            <person name="Lage O.M."/>
            <person name="Pohl T."/>
            <person name="Merkel B.J."/>
            <person name="Hornburger P."/>
            <person name="Mueller R.-W."/>
            <person name="Bruemmer F."/>
            <person name="Labrenz M."/>
            <person name="Spormann A.M."/>
            <person name="Op den Camp H."/>
            <person name="Overmann J."/>
            <person name="Amann R."/>
            <person name="Jetten M.S.M."/>
            <person name="Mascher T."/>
            <person name="Medema M.H."/>
            <person name="Devos D.P."/>
            <person name="Kaster A.-K."/>
            <person name="Ovreas L."/>
            <person name="Rohde M."/>
            <person name="Galperin M.Y."/>
            <person name="Jogler C."/>
        </authorList>
    </citation>
    <scope>NUCLEOTIDE SEQUENCE [LARGE SCALE GENOMIC DNA]</scope>
    <source>
        <strain evidence="1 2">Mal4</strain>
    </source>
</reference>
<keyword evidence="2" id="KW-1185">Reference proteome</keyword>